<feature type="domain" description="Poly A polymerase head" evidence="10">
    <location>
        <begin position="25"/>
        <end position="144"/>
    </location>
</feature>
<evidence type="ECO:0000256" key="2">
    <source>
        <dbReference type="ARBA" id="ARBA00022679"/>
    </source>
</evidence>
<dbReference type="InterPro" id="IPR002646">
    <property type="entry name" value="PolA_pol_head_dom"/>
</dbReference>
<keyword evidence="4 13" id="KW-0548">Nucleotidyltransferase</keyword>
<protein>
    <submittedName>
        <fullName evidence="13">CCA tRNA nucleotidyltransferase</fullName>
        <ecNumber evidence="13">2.7.7.72</ecNumber>
    </submittedName>
</protein>
<dbReference type="InterPro" id="IPR032810">
    <property type="entry name" value="CCA-adding_enz_C"/>
</dbReference>
<dbReference type="Pfam" id="PF01743">
    <property type="entry name" value="PolyA_pol"/>
    <property type="match status" value="1"/>
</dbReference>
<evidence type="ECO:0000313" key="13">
    <source>
        <dbReference type="EMBL" id="MEB3101296.1"/>
    </source>
</evidence>
<dbReference type="InterPro" id="IPR043519">
    <property type="entry name" value="NT_sf"/>
</dbReference>
<comment type="similarity">
    <text evidence="9">Belongs to the tRNA nucleotidyltransferase/poly(A) polymerase family.</text>
</comment>
<dbReference type="PANTHER" id="PTHR46173">
    <property type="entry name" value="CCA TRNA NUCLEOTIDYLTRANSFERASE 1, MITOCHONDRIAL"/>
    <property type="match status" value="1"/>
</dbReference>
<dbReference type="EMBL" id="JAYJLD010000007">
    <property type="protein sequence ID" value="MEB3101296.1"/>
    <property type="molecule type" value="Genomic_DNA"/>
</dbReference>
<evidence type="ECO:0000256" key="7">
    <source>
        <dbReference type="ARBA" id="ARBA00022842"/>
    </source>
</evidence>
<evidence type="ECO:0000256" key="3">
    <source>
        <dbReference type="ARBA" id="ARBA00022694"/>
    </source>
</evidence>
<dbReference type="Proteomes" id="UP001310386">
    <property type="component" value="Unassembled WGS sequence"/>
</dbReference>
<keyword evidence="7" id="KW-0460">Magnesium</keyword>
<feature type="domain" description="tRNA nucleotidyltransferase/poly(A) polymerase RNA and SrmB- binding" evidence="11">
    <location>
        <begin position="172"/>
        <end position="225"/>
    </location>
</feature>
<comment type="caution">
    <text evidence="13">The sequence shown here is derived from an EMBL/GenBank/DDBJ whole genome shotgun (WGS) entry which is preliminary data.</text>
</comment>
<comment type="cofactor">
    <cofactor evidence="1">
        <name>Mg(2+)</name>
        <dbReference type="ChEBI" id="CHEBI:18420"/>
    </cofactor>
</comment>
<evidence type="ECO:0000256" key="5">
    <source>
        <dbReference type="ARBA" id="ARBA00022723"/>
    </source>
</evidence>
<organism evidence="13 14">
    <name type="scientific">Ferviditalea candida</name>
    <dbReference type="NCBI Taxonomy" id="3108399"/>
    <lineage>
        <taxon>Bacteria</taxon>
        <taxon>Bacillati</taxon>
        <taxon>Bacillota</taxon>
        <taxon>Bacilli</taxon>
        <taxon>Bacillales</taxon>
        <taxon>Paenibacillaceae</taxon>
        <taxon>Ferviditalea</taxon>
    </lineage>
</organism>
<keyword evidence="8 9" id="KW-0694">RNA-binding</keyword>
<sequence length="451" mass="51043">MNSQTLVREAYEIVRRLRDNGYAGYLVGGYVRDTLLNREVKDVDIATSALPEQVMAIFPHTVPTGIKHGTVTVVMLHHAYEVTTFRKESGYRDRRRPNRVEFIAELREDLERRDFTINAMAMDAEGKLIDPFGGQADLRDGILRCVGDAERRFDEDALRMMRCIRFAGEYELQVERQTWEALMANRGKLKHIAMERIRGELERMLEGSHPYQALLLLSQSGLLSYTKAETGLQFTTGQVVQREQVLSVIAKLDDAWNKWALLLLTLKISPSSASQALRRLTFSRKNQDGICRIASFHEWLSGELELLNPRMEAALSGGKAADSMNRELATVWKKGALLHTPDIVRRWLSIYALLTAEALAADTVKPEISMLIERLVQNGQAWLDEIQAATLKDLAIGGSDLLALGAKPGPWVGRLLAQLQAEVVLGSLNNDRDELLRRSQQWIEEMIRYDE</sequence>
<keyword evidence="6" id="KW-0547">Nucleotide-binding</keyword>
<evidence type="ECO:0000256" key="1">
    <source>
        <dbReference type="ARBA" id="ARBA00001946"/>
    </source>
</evidence>
<dbReference type="Pfam" id="PF13735">
    <property type="entry name" value="tRNA_NucTran2_2"/>
    <property type="match status" value="1"/>
</dbReference>
<evidence type="ECO:0000259" key="12">
    <source>
        <dbReference type="Pfam" id="PF13735"/>
    </source>
</evidence>
<accession>A0ABU5ZHZ4</accession>
<evidence type="ECO:0000256" key="9">
    <source>
        <dbReference type="RuleBase" id="RU003953"/>
    </source>
</evidence>
<dbReference type="EC" id="2.7.7.72" evidence="13"/>
<evidence type="ECO:0000313" key="14">
    <source>
        <dbReference type="Proteomes" id="UP001310386"/>
    </source>
</evidence>
<dbReference type="GO" id="GO:0004810">
    <property type="term" value="F:CCA tRNA nucleotidyltransferase activity"/>
    <property type="evidence" value="ECO:0007669"/>
    <property type="project" value="UniProtKB-EC"/>
</dbReference>
<dbReference type="Pfam" id="PF12627">
    <property type="entry name" value="PolyA_pol_RNAbd"/>
    <property type="match status" value="1"/>
</dbReference>
<keyword evidence="3" id="KW-0819">tRNA processing</keyword>
<dbReference type="CDD" id="cd05398">
    <property type="entry name" value="NT_ClassII-CCAase"/>
    <property type="match status" value="1"/>
</dbReference>
<evidence type="ECO:0000256" key="4">
    <source>
        <dbReference type="ARBA" id="ARBA00022695"/>
    </source>
</evidence>
<dbReference type="SUPFAM" id="SSF81891">
    <property type="entry name" value="Poly A polymerase C-terminal region-like"/>
    <property type="match status" value="1"/>
</dbReference>
<dbReference type="InterPro" id="IPR050264">
    <property type="entry name" value="Bact_CCA-adding_enz_type3_sf"/>
</dbReference>
<name>A0ABU5ZHZ4_9BACL</name>
<dbReference type="Gene3D" id="3.30.460.10">
    <property type="entry name" value="Beta Polymerase, domain 2"/>
    <property type="match status" value="1"/>
</dbReference>
<dbReference type="RefSeq" id="WP_371753414.1">
    <property type="nucleotide sequence ID" value="NZ_JAYJLD010000007.1"/>
</dbReference>
<dbReference type="Gene3D" id="1.10.246.80">
    <property type="match status" value="1"/>
</dbReference>
<dbReference type="PANTHER" id="PTHR46173:SF1">
    <property type="entry name" value="CCA TRNA NUCLEOTIDYLTRANSFERASE 1, MITOCHONDRIAL"/>
    <property type="match status" value="1"/>
</dbReference>
<gene>
    <name evidence="13" type="ORF">VF724_06415</name>
</gene>
<keyword evidence="2 9" id="KW-0808">Transferase</keyword>
<dbReference type="InterPro" id="IPR032828">
    <property type="entry name" value="PolyA_RNA-bd"/>
</dbReference>
<evidence type="ECO:0000259" key="11">
    <source>
        <dbReference type="Pfam" id="PF12627"/>
    </source>
</evidence>
<evidence type="ECO:0000256" key="8">
    <source>
        <dbReference type="ARBA" id="ARBA00022884"/>
    </source>
</evidence>
<proteinExistence type="inferred from homology"/>
<dbReference type="NCBIfam" id="NF009814">
    <property type="entry name" value="PRK13299.1"/>
    <property type="match status" value="1"/>
</dbReference>
<evidence type="ECO:0000259" key="10">
    <source>
        <dbReference type="Pfam" id="PF01743"/>
    </source>
</evidence>
<dbReference type="SUPFAM" id="SSF81301">
    <property type="entry name" value="Nucleotidyltransferase"/>
    <property type="match status" value="1"/>
</dbReference>
<evidence type="ECO:0000256" key="6">
    <source>
        <dbReference type="ARBA" id="ARBA00022741"/>
    </source>
</evidence>
<keyword evidence="5" id="KW-0479">Metal-binding</keyword>
<feature type="domain" description="CCA-adding enzyme C-terminal" evidence="12">
    <location>
        <begin position="353"/>
        <end position="436"/>
    </location>
</feature>
<keyword evidence="14" id="KW-1185">Reference proteome</keyword>
<reference evidence="13" key="1">
    <citation type="submission" date="2023-12" db="EMBL/GenBank/DDBJ databases">
        <title>Fervidustalea candida gen. nov., sp. nov., a novel member of the family Paenibacillaceae isolated from a geothermal area.</title>
        <authorList>
            <person name="Li W.-J."/>
            <person name="Jiao J.-Y."/>
            <person name="Chen Y."/>
        </authorList>
    </citation>
    <scope>NUCLEOTIDE SEQUENCE</scope>
    <source>
        <strain evidence="13">SYSU GA230002</strain>
    </source>
</reference>
<dbReference type="Gene3D" id="1.10.3090.10">
    <property type="entry name" value="cca-adding enzyme, domain 2"/>
    <property type="match status" value="1"/>
</dbReference>